<keyword evidence="1" id="KW-0479">Metal-binding</keyword>
<evidence type="ECO:0000256" key="5">
    <source>
        <dbReference type="SAM" id="MobiDB-lite"/>
    </source>
</evidence>
<sequence length="683" mass="75928">MAMEWLSRAFSSLVSLVNPVQYDHDTAIDPVQADDDTETDPVKVDDDTKIDPVQVDDDAEIDPVELETLRELEMASHQSQDVDACNIALKVLQELATAPGPLTPLTFRVLGVLGEFLATDRIPKNASHGDEFDVLVFSAVTAFWSYGLALSHNPDNTRLNDACVGVLPNALAWISFLHAHFLADSTQNSDLRGNAWGGILIFLDPVMSNREMFGLSGDKITLAIVKLWVMEAGLENPLLVEHLPARLLHKLIGTHGEDYEYMITSAMESVGPLIAARTAIHHLSKVTGSDSDHNFMETRNETLLIRIMVCTPHLVHPLLSNGVLRTLIKALSWATRESYTDDPTTSGIMIWLVQNSCEALQVAIGNSTGVAMCRQVLEFGILAPLLRADKWHAHLTPAHFPNVPYIHSRFLIQTLATYTIYPSVLRAAATAIEMVPAKLQANLDKAGPMREAWQQFKDVVQRHLRIPGAPVGPFDRVICSNLFCPLESPAAAEGSLKRCAGCGDALYCGSTCQTVDWKNHKKFCKEMQAVSYTTPTIPKEETEFAHKVALHELETHKDFVLQKWRTSPDNHSPGTVYVHRDGRSSFVEPDPHSPKIQVVILDYEQDHTSGSLRPTIGFTSAPMFEHIGLPTMEESAQRYRKEWNAIKLLAEKPQKRGKRAGIVVVRIPEGIFRVQKFFSLLCY</sequence>
<evidence type="ECO:0000313" key="7">
    <source>
        <dbReference type="EMBL" id="KAF7341888.1"/>
    </source>
</evidence>
<evidence type="ECO:0000313" key="8">
    <source>
        <dbReference type="Proteomes" id="UP000623467"/>
    </source>
</evidence>
<comment type="caution">
    <text evidence="7">The sequence shown here is derived from an EMBL/GenBank/DDBJ whole genome shotgun (WGS) entry which is preliminary data.</text>
</comment>
<keyword evidence="2 4" id="KW-0863">Zinc-finger</keyword>
<protein>
    <submittedName>
        <fullName evidence="7">MYND-type domain-containing protein</fullName>
    </submittedName>
</protein>
<keyword evidence="3" id="KW-0862">Zinc</keyword>
<evidence type="ECO:0000256" key="1">
    <source>
        <dbReference type="ARBA" id="ARBA00022723"/>
    </source>
</evidence>
<dbReference type="SUPFAM" id="SSF144232">
    <property type="entry name" value="HIT/MYND zinc finger-like"/>
    <property type="match status" value="1"/>
</dbReference>
<dbReference type="GO" id="GO:0008270">
    <property type="term" value="F:zinc ion binding"/>
    <property type="evidence" value="ECO:0007669"/>
    <property type="project" value="UniProtKB-KW"/>
</dbReference>
<name>A0A8H6XIL0_9AGAR</name>
<evidence type="ECO:0000256" key="3">
    <source>
        <dbReference type="ARBA" id="ARBA00022833"/>
    </source>
</evidence>
<dbReference type="PROSITE" id="PS50865">
    <property type="entry name" value="ZF_MYND_2"/>
    <property type="match status" value="1"/>
</dbReference>
<dbReference type="AlphaFoldDB" id="A0A8H6XIL0"/>
<accession>A0A8H6XIL0</accession>
<reference evidence="7" key="1">
    <citation type="submission" date="2020-05" db="EMBL/GenBank/DDBJ databases">
        <title>Mycena genomes resolve the evolution of fungal bioluminescence.</title>
        <authorList>
            <person name="Tsai I.J."/>
        </authorList>
    </citation>
    <scope>NUCLEOTIDE SEQUENCE</scope>
    <source>
        <strain evidence="7">160909Yilan</strain>
    </source>
</reference>
<feature type="region of interest" description="Disordered" evidence="5">
    <location>
        <begin position="27"/>
        <end position="49"/>
    </location>
</feature>
<dbReference type="EMBL" id="JACAZH010000026">
    <property type="protein sequence ID" value="KAF7341888.1"/>
    <property type="molecule type" value="Genomic_DNA"/>
</dbReference>
<feature type="domain" description="MYND-type" evidence="6">
    <location>
        <begin position="481"/>
        <end position="524"/>
    </location>
</feature>
<evidence type="ECO:0000256" key="2">
    <source>
        <dbReference type="ARBA" id="ARBA00022771"/>
    </source>
</evidence>
<dbReference type="Pfam" id="PF01753">
    <property type="entry name" value="zf-MYND"/>
    <property type="match status" value="1"/>
</dbReference>
<dbReference type="InterPro" id="IPR002893">
    <property type="entry name" value="Znf_MYND"/>
</dbReference>
<keyword evidence="8" id="KW-1185">Reference proteome</keyword>
<feature type="compositionally biased region" description="Basic and acidic residues" evidence="5">
    <location>
        <begin position="40"/>
        <end position="49"/>
    </location>
</feature>
<gene>
    <name evidence="7" type="ORF">MSAN_02044400</name>
</gene>
<evidence type="ECO:0000259" key="6">
    <source>
        <dbReference type="PROSITE" id="PS50865"/>
    </source>
</evidence>
<organism evidence="7 8">
    <name type="scientific">Mycena sanguinolenta</name>
    <dbReference type="NCBI Taxonomy" id="230812"/>
    <lineage>
        <taxon>Eukaryota</taxon>
        <taxon>Fungi</taxon>
        <taxon>Dikarya</taxon>
        <taxon>Basidiomycota</taxon>
        <taxon>Agaricomycotina</taxon>
        <taxon>Agaricomycetes</taxon>
        <taxon>Agaricomycetidae</taxon>
        <taxon>Agaricales</taxon>
        <taxon>Marasmiineae</taxon>
        <taxon>Mycenaceae</taxon>
        <taxon>Mycena</taxon>
    </lineage>
</organism>
<dbReference type="Gene3D" id="6.10.140.2220">
    <property type="match status" value="1"/>
</dbReference>
<dbReference type="OrthoDB" id="265717at2759"/>
<proteinExistence type="predicted"/>
<evidence type="ECO:0000256" key="4">
    <source>
        <dbReference type="PROSITE-ProRule" id="PRU00134"/>
    </source>
</evidence>
<dbReference type="Proteomes" id="UP000623467">
    <property type="component" value="Unassembled WGS sequence"/>
</dbReference>